<dbReference type="PROSITE" id="PS51462">
    <property type="entry name" value="NUDIX"/>
    <property type="match status" value="1"/>
</dbReference>
<sequence>MIFVIQPQCRRRLLTTTGRRLLSPSQRQIHHIFPAPQPLRYPEGYTTLLPIVLAANNLVLPPTAEFDRGYLDRAFSAVYNAKGRPLNVASRTPYGGFTSYERVVPFFVSHQAPHKKANSDDPNIVYNTLNNPNIQNYEPHTFAPKPIGWLIPEVAAAISRDHLRHFQRDSASPWDIRYFDPGELDADPVHVLTAFDASNDDTTGGRGQMVKSVAFADWINEGGRHARTMHVERLLLDWKRKKVFAEVLKGWSEEPYPVFNHPTPGESDPLAFAIDRAALPIFGLANYGALLTAYIHDPSTNETKLWIPQRSKHKTNSPGRLDVTAGGGMRLGDTPLTTILREASEEALLDIDYLTEFLKPVGTVPYLHRSPHLPSLPLPQQASGDSHQNAIPEHRPIAHRKPHTFSLSEHPNLPTSPLQQHYILPGHYYLYELSLPVDLTVSPQLNILDGEFAAFHLLPIHQVLENLLQNKFKRSSALATIDFLVRGGWVNEENDSCYTDVVRVLRGGLGGGGSVPVPWRSFGL</sequence>
<gene>
    <name evidence="2" type="ORF">FA15DRAFT_581890</name>
</gene>
<reference evidence="2 3" key="1">
    <citation type="journal article" date="2019" name="Nat. Ecol. Evol.">
        <title>Megaphylogeny resolves global patterns of mushroom evolution.</title>
        <authorList>
            <person name="Varga T."/>
            <person name="Krizsan K."/>
            <person name="Foldi C."/>
            <person name="Dima B."/>
            <person name="Sanchez-Garcia M."/>
            <person name="Sanchez-Ramirez S."/>
            <person name="Szollosi G.J."/>
            <person name="Szarkandi J.G."/>
            <person name="Papp V."/>
            <person name="Albert L."/>
            <person name="Andreopoulos W."/>
            <person name="Angelini C."/>
            <person name="Antonin V."/>
            <person name="Barry K.W."/>
            <person name="Bougher N.L."/>
            <person name="Buchanan P."/>
            <person name="Buyck B."/>
            <person name="Bense V."/>
            <person name="Catcheside P."/>
            <person name="Chovatia M."/>
            <person name="Cooper J."/>
            <person name="Damon W."/>
            <person name="Desjardin D."/>
            <person name="Finy P."/>
            <person name="Geml J."/>
            <person name="Haridas S."/>
            <person name="Hughes K."/>
            <person name="Justo A."/>
            <person name="Karasinski D."/>
            <person name="Kautmanova I."/>
            <person name="Kiss B."/>
            <person name="Kocsube S."/>
            <person name="Kotiranta H."/>
            <person name="LaButti K.M."/>
            <person name="Lechner B.E."/>
            <person name="Liimatainen K."/>
            <person name="Lipzen A."/>
            <person name="Lukacs Z."/>
            <person name="Mihaltcheva S."/>
            <person name="Morgado L.N."/>
            <person name="Niskanen T."/>
            <person name="Noordeloos M.E."/>
            <person name="Ohm R.A."/>
            <person name="Ortiz-Santana B."/>
            <person name="Ovrebo C."/>
            <person name="Racz N."/>
            <person name="Riley R."/>
            <person name="Savchenko A."/>
            <person name="Shiryaev A."/>
            <person name="Soop K."/>
            <person name="Spirin V."/>
            <person name="Szebenyi C."/>
            <person name="Tomsovsky M."/>
            <person name="Tulloss R.E."/>
            <person name="Uehling J."/>
            <person name="Grigoriev I.V."/>
            <person name="Vagvolgyi C."/>
            <person name="Papp T."/>
            <person name="Martin F.M."/>
            <person name="Miettinen O."/>
            <person name="Hibbett D.S."/>
            <person name="Nagy L.G."/>
        </authorList>
    </citation>
    <scope>NUCLEOTIDE SEQUENCE [LARGE SCALE GENOMIC DNA]</scope>
    <source>
        <strain evidence="2 3">CBS 121175</strain>
    </source>
</reference>
<organism evidence="2 3">
    <name type="scientific">Coprinopsis marcescibilis</name>
    <name type="common">Agaric fungus</name>
    <name type="synonym">Psathyrella marcescibilis</name>
    <dbReference type="NCBI Taxonomy" id="230819"/>
    <lineage>
        <taxon>Eukaryota</taxon>
        <taxon>Fungi</taxon>
        <taxon>Dikarya</taxon>
        <taxon>Basidiomycota</taxon>
        <taxon>Agaricomycotina</taxon>
        <taxon>Agaricomycetes</taxon>
        <taxon>Agaricomycetidae</taxon>
        <taxon>Agaricales</taxon>
        <taxon>Agaricineae</taxon>
        <taxon>Psathyrellaceae</taxon>
        <taxon>Coprinopsis</taxon>
    </lineage>
</organism>
<dbReference type="InterPro" id="IPR000086">
    <property type="entry name" value="NUDIX_hydrolase_dom"/>
</dbReference>
<dbReference type="Gene3D" id="3.90.79.10">
    <property type="entry name" value="Nucleoside Triphosphate Pyrophosphohydrolase"/>
    <property type="match status" value="1"/>
</dbReference>
<dbReference type="InterPro" id="IPR031804">
    <property type="entry name" value="DUF4743"/>
</dbReference>
<dbReference type="Pfam" id="PF15916">
    <property type="entry name" value="DUF4743"/>
    <property type="match status" value="1"/>
</dbReference>
<proteinExistence type="predicted"/>
<dbReference type="CDD" id="cd03676">
    <property type="entry name" value="NUDIX_Tnr3_like"/>
    <property type="match status" value="1"/>
</dbReference>
<keyword evidence="3" id="KW-1185">Reference proteome</keyword>
<dbReference type="SUPFAM" id="SSF55811">
    <property type="entry name" value="Nudix"/>
    <property type="match status" value="1"/>
</dbReference>
<dbReference type="InterPro" id="IPR015797">
    <property type="entry name" value="NUDIX_hydrolase-like_dom_sf"/>
</dbReference>
<evidence type="ECO:0000313" key="3">
    <source>
        <dbReference type="Proteomes" id="UP000307440"/>
    </source>
</evidence>
<dbReference type="Proteomes" id="UP000307440">
    <property type="component" value="Unassembled WGS sequence"/>
</dbReference>
<evidence type="ECO:0000259" key="1">
    <source>
        <dbReference type="PROSITE" id="PS51462"/>
    </source>
</evidence>
<dbReference type="OrthoDB" id="10261522at2759"/>
<name>A0A5C3L9M1_COPMA</name>
<feature type="domain" description="Nudix hydrolase" evidence="1">
    <location>
        <begin position="286"/>
        <end position="482"/>
    </location>
</feature>
<dbReference type="AlphaFoldDB" id="A0A5C3L9M1"/>
<accession>A0A5C3L9M1</accession>
<dbReference type="STRING" id="230819.A0A5C3L9M1"/>
<protein>
    <recommendedName>
        <fullName evidence="1">Nudix hydrolase domain-containing protein</fullName>
    </recommendedName>
</protein>
<dbReference type="EMBL" id="ML210148">
    <property type="protein sequence ID" value="TFK29724.1"/>
    <property type="molecule type" value="Genomic_DNA"/>
</dbReference>
<evidence type="ECO:0000313" key="2">
    <source>
        <dbReference type="EMBL" id="TFK29724.1"/>
    </source>
</evidence>